<evidence type="ECO:0000256" key="1">
    <source>
        <dbReference type="ARBA" id="ARBA00001946"/>
    </source>
</evidence>
<evidence type="ECO:0000256" key="2">
    <source>
        <dbReference type="ARBA" id="ARBA00011955"/>
    </source>
</evidence>
<evidence type="ECO:0000313" key="12">
    <source>
        <dbReference type="Proteomes" id="UP000287547"/>
    </source>
</evidence>
<dbReference type="Gene3D" id="3.10.520.10">
    <property type="entry name" value="ApbE-like domains"/>
    <property type="match status" value="2"/>
</dbReference>
<evidence type="ECO:0000256" key="6">
    <source>
        <dbReference type="ARBA" id="ARBA00022723"/>
    </source>
</evidence>
<evidence type="ECO:0000256" key="5">
    <source>
        <dbReference type="ARBA" id="ARBA00022679"/>
    </source>
</evidence>
<proteinExistence type="predicted"/>
<keyword evidence="4" id="KW-0285">Flavoprotein</keyword>
<reference evidence="11 12" key="1">
    <citation type="submission" date="2018-05" db="EMBL/GenBank/DDBJ databases">
        <title>Evolution of GPA BGCs.</title>
        <authorList>
            <person name="Waglechner N."/>
            <person name="Wright G.D."/>
        </authorList>
    </citation>
    <scope>NUCLEOTIDE SEQUENCE [LARGE SCALE GENOMIC DNA]</scope>
    <source>
        <strain evidence="11 12">A82846</strain>
    </source>
</reference>
<dbReference type="GO" id="GO:0016740">
    <property type="term" value="F:transferase activity"/>
    <property type="evidence" value="ECO:0007669"/>
    <property type="project" value="UniProtKB-KW"/>
</dbReference>
<gene>
    <name evidence="11" type="ORF">DMH04_23000</name>
</gene>
<dbReference type="InterPro" id="IPR003374">
    <property type="entry name" value="ApbE-like_sf"/>
</dbReference>
<comment type="cofactor">
    <cofactor evidence="1">
        <name>Mg(2+)</name>
        <dbReference type="ChEBI" id="CHEBI:18420"/>
    </cofactor>
</comment>
<sequence length="246" mass="26388">MPAVTAVRQLMGLPISVDLRDGTRRDADMVFDWLHEVDLRFSPFRLDSEVTRLGEGKIGADEISDDLRHVLALCETYENRSGGAFKVRLPGRTLDPNAIVKGWSVQRAADMLRAAGLSRFCINAGGDVVTAGEPTDGQPWRVGVRHPDNSQQVCVVLGIRDGAVATSAAYERGQHILDGRTGLPAFGLLSMTVHAPDLTTADAVATAAFAMGIDGVEWAAGQPGCLVHAVDSNYRVFRSPELPVLA</sequence>
<evidence type="ECO:0000256" key="8">
    <source>
        <dbReference type="ARBA" id="ARBA00022842"/>
    </source>
</evidence>
<evidence type="ECO:0000256" key="7">
    <source>
        <dbReference type="ARBA" id="ARBA00022827"/>
    </source>
</evidence>
<organism evidence="11 12">
    <name type="scientific">Kibdelosporangium aridum</name>
    <dbReference type="NCBI Taxonomy" id="2030"/>
    <lineage>
        <taxon>Bacteria</taxon>
        <taxon>Bacillati</taxon>
        <taxon>Actinomycetota</taxon>
        <taxon>Actinomycetes</taxon>
        <taxon>Pseudonocardiales</taxon>
        <taxon>Pseudonocardiaceae</taxon>
        <taxon>Kibdelosporangium</taxon>
    </lineage>
</organism>
<dbReference type="InterPro" id="IPR024932">
    <property type="entry name" value="ApbE"/>
</dbReference>
<keyword evidence="6" id="KW-0479">Metal-binding</keyword>
<dbReference type="RefSeq" id="WP_037269226.1">
    <property type="nucleotide sequence ID" value="NZ_QHKI01000019.1"/>
</dbReference>
<evidence type="ECO:0000256" key="3">
    <source>
        <dbReference type="ARBA" id="ARBA00016337"/>
    </source>
</evidence>
<protein>
    <recommendedName>
        <fullName evidence="3">FAD:protein FMN transferase</fullName>
        <ecNumber evidence="2">2.7.1.180</ecNumber>
    </recommendedName>
    <alternativeName>
        <fullName evidence="9">Flavin transferase</fullName>
    </alternativeName>
</protein>
<dbReference type="PANTHER" id="PTHR30040">
    <property type="entry name" value="THIAMINE BIOSYNTHESIS LIPOPROTEIN APBE"/>
    <property type="match status" value="1"/>
</dbReference>
<keyword evidence="7" id="KW-0274">FAD</keyword>
<keyword evidence="5 11" id="KW-0808">Transferase</keyword>
<dbReference type="AlphaFoldDB" id="A0A428Z793"/>
<comment type="caution">
    <text evidence="11">The sequence shown here is derived from an EMBL/GenBank/DDBJ whole genome shotgun (WGS) entry which is preliminary data.</text>
</comment>
<accession>A0A428Z793</accession>
<dbReference type="EC" id="2.7.1.180" evidence="2"/>
<evidence type="ECO:0000313" key="11">
    <source>
        <dbReference type="EMBL" id="RSM83514.1"/>
    </source>
</evidence>
<dbReference type="EMBL" id="QHKI01000019">
    <property type="protein sequence ID" value="RSM83514.1"/>
    <property type="molecule type" value="Genomic_DNA"/>
</dbReference>
<dbReference type="OrthoDB" id="9778595at2"/>
<dbReference type="GO" id="GO:0046872">
    <property type="term" value="F:metal ion binding"/>
    <property type="evidence" value="ECO:0007669"/>
    <property type="project" value="UniProtKB-KW"/>
</dbReference>
<evidence type="ECO:0000256" key="4">
    <source>
        <dbReference type="ARBA" id="ARBA00022630"/>
    </source>
</evidence>
<evidence type="ECO:0000256" key="10">
    <source>
        <dbReference type="ARBA" id="ARBA00048540"/>
    </source>
</evidence>
<comment type="catalytic activity">
    <reaction evidence="10">
        <text>L-threonyl-[protein] + FAD = FMN-L-threonyl-[protein] + AMP + H(+)</text>
        <dbReference type="Rhea" id="RHEA:36847"/>
        <dbReference type="Rhea" id="RHEA-COMP:11060"/>
        <dbReference type="Rhea" id="RHEA-COMP:11061"/>
        <dbReference type="ChEBI" id="CHEBI:15378"/>
        <dbReference type="ChEBI" id="CHEBI:30013"/>
        <dbReference type="ChEBI" id="CHEBI:57692"/>
        <dbReference type="ChEBI" id="CHEBI:74257"/>
        <dbReference type="ChEBI" id="CHEBI:456215"/>
        <dbReference type="EC" id="2.7.1.180"/>
    </reaction>
</comment>
<dbReference type="SUPFAM" id="SSF143631">
    <property type="entry name" value="ApbE-like"/>
    <property type="match status" value="1"/>
</dbReference>
<dbReference type="Pfam" id="PF02424">
    <property type="entry name" value="ApbE"/>
    <property type="match status" value="2"/>
</dbReference>
<name>A0A428Z793_KIBAR</name>
<dbReference type="Proteomes" id="UP000287547">
    <property type="component" value="Unassembled WGS sequence"/>
</dbReference>
<keyword evidence="8" id="KW-0460">Magnesium</keyword>
<evidence type="ECO:0000256" key="9">
    <source>
        <dbReference type="ARBA" id="ARBA00031306"/>
    </source>
</evidence>
<dbReference type="PANTHER" id="PTHR30040:SF2">
    <property type="entry name" value="FAD:PROTEIN FMN TRANSFERASE"/>
    <property type="match status" value="1"/>
</dbReference>